<evidence type="ECO:0000256" key="1">
    <source>
        <dbReference type="PROSITE-ProRule" id="PRU00278"/>
    </source>
</evidence>
<feature type="signal peptide" evidence="2">
    <location>
        <begin position="1"/>
        <end position="21"/>
    </location>
</feature>
<dbReference type="SUPFAM" id="SSF109998">
    <property type="entry name" value="Triger factor/SurA peptide-binding domain-like"/>
    <property type="match status" value="1"/>
</dbReference>
<dbReference type="PANTHER" id="PTHR47245:SF2">
    <property type="entry name" value="PEPTIDYL-PROLYL CIS-TRANS ISOMERASE HP_0175-RELATED"/>
    <property type="match status" value="1"/>
</dbReference>
<dbReference type="InterPro" id="IPR000297">
    <property type="entry name" value="PPIase_PpiC"/>
</dbReference>
<keyword evidence="1 4" id="KW-0413">Isomerase</keyword>
<feature type="domain" description="PpiC" evidence="3">
    <location>
        <begin position="132"/>
        <end position="226"/>
    </location>
</feature>
<proteinExistence type="predicted"/>
<dbReference type="AlphaFoldDB" id="A0A6S6S6S1"/>
<name>A0A6S6S6S1_9BACT</name>
<dbReference type="InterPro" id="IPR046357">
    <property type="entry name" value="PPIase_dom_sf"/>
</dbReference>
<evidence type="ECO:0000256" key="2">
    <source>
        <dbReference type="SAM" id="SignalP"/>
    </source>
</evidence>
<dbReference type="GO" id="GO:0003755">
    <property type="term" value="F:peptidyl-prolyl cis-trans isomerase activity"/>
    <property type="evidence" value="ECO:0007669"/>
    <property type="project" value="UniProtKB-KW"/>
</dbReference>
<keyword evidence="2" id="KW-0732">Signal</keyword>
<accession>A0A6S6S6S1</accession>
<dbReference type="PROSITE" id="PS50198">
    <property type="entry name" value="PPIC_PPIASE_2"/>
    <property type="match status" value="1"/>
</dbReference>
<dbReference type="InterPro" id="IPR027304">
    <property type="entry name" value="Trigger_fact/SurA_dom_sf"/>
</dbReference>
<dbReference type="Gene3D" id="3.10.50.40">
    <property type="match status" value="1"/>
</dbReference>
<organism evidence="4">
    <name type="scientific">uncultured Sulfurovum sp</name>
    <dbReference type="NCBI Taxonomy" id="269237"/>
    <lineage>
        <taxon>Bacteria</taxon>
        <taxon>Pseudomonadati</taxon>
        <taxon>Campylobacterota</taxon>
        <taxon>Epsilonproteobacteria</taxon>
        <taxon>Campylobacterales</taxon>
        <taxon>Sulfurovaceae</taxon>
        <taxon>Sulfurovum</taxon>
        <taxon>environmental samples</taxon>
    </lineage>
</organism>
<sequence length="271" mass="31106">MRKIFQMFLFLSSLMTSVLSADEVLAIVDGENISKEDVNEFVVKSIPGATFNTLNNVQKESVINQMVERRLFLEDAKELKIEDESEYQQALKKLKENLILDYWMKKKVEEIEISEKEAKQYYLNNSKRFLKPASVKVRHILVPTEDEAITLIAELELTTILKEKFIALAHSESTGPSAVNGGELDWFVYEQMVPEFSEAAFKLKVGSITKKAVKTQFGYHIIYLVDKKEEGSISYKMARAEIVKSLRLLRFKTKLAKLSKKLKKTAKIIVK</sequence>
<dbReference type="PANTHER" id="PTHR47245">
    <property type="entry name" value="PEPTIDYLPROLYL ISOMERASE"/>
    <property type="match status" value="1"/>
</dbReference>
<evidence type="ECO:0000313" key="4">
    <source>
        <dbReference type="EMBL" id="CAA6798393.1"/>
    </source>
</evidence>
<evidence type="ECO:0000259" key="3">
    <source>
        <dbReference type="PROSITE" id="PS50198"/>
    </source>
</evidence>
<dbReference type="Pfam" id="PF13616">
    <property type="entry name" value="Rotamase_3"/>
    <property type="match status" value="1"/>
</dbReference>
<feature type="chain" id="PRO_5027937875" evidence="2">
    <location>
        <begin position="22"/>
        <end position="271"/>
    </location>
</feature>
<gene>
    <name evidence="4" type="ORF">HELGO_WM9802</name>
</gene>
<keyword evidence="1" id="KW-0697">Rotamase</keyword>
<reference evidence="4" key="1">
    <citation type="submission" date="2020-01" db="EMBL/GenBank/DDBJ databases">
        <authorList>
            <person name="Meier V. D."/>
            <person name="Meier V D."/>
        </authorList>
    </citation>
    <scope>NUCLEOTIDE SEQUENCE</scope>
    <source>
        <strain evidence="4">HLG_WM_MAG_06</strain>
    </source>
</reference>
<dbReference type="Gene3D" id="1.10.8.1040">
    <property type="match status" value="1"/>
</dbReference>
<dbReference type="InterPro" id="IPR050245">
    <property type="entry name" value="PrsA_foldase"/>
</dbReference>
<dbReference type="SUPFAM" id="SSF54534">
    <property type="entry name" value="FKBP-like"/>
    <property type="match status" value="1"/>
</dbReference>
<protein>
    <submittedName>
        <fullName evidence="4">Peptidylprolyl isomerase</fullName>
    </submittedName>
</protein>
<dbReference type="EMBL" id="CACVAP010000002">
    <property type="protein sequence ID" value="CAA6798393.1"/>
    <property type="molecule type" value="Genomic_DNA"/>
</dbReference>